<dbReference type="Proteomes" id="UP000032180">
    <property type="component" value="Chromosome 11"/>
</dbReference>
<reference evidence="2" key="2">
    <citation type="submission" date="2013-12" db="EMBL/GenBank/DDBJ databases">
        <authorList>
            <person name="Yu Y."/>
            <person name="Lee S."/>
            <person name="de Baynast K."/>
            <person name="Wissotski M."/>
            <person name="Liu L."/>
            <person name="Talag J."/>
            <person name="Goicoechea J."/>
            <person name="Angelova A."/>
            <person name="Jetty R."/>
            <person name="Kudrna D."/>
            <person name="Golser W."/>
            <person name="Rivera L."/>
            <person name="Zhang J."/>
            <person name="Wing R."/>
        </authorList>
    </citation>
    <scope>NUCLEOTIDE SEQUENCE</scope>
</reference>
<evidence type="ECO:0000313" key="2">
    <source>
        <dbReference type="Proteomes" id="UP000032180"/>
    </source>
</evidence>
<evidence type="ECO:0000313" key="1">
    <source>
        <dbReference type="EnsemblPlants" id="LPERR11G08280.1"/>
    </source>
</evidence>
<reference evidence="1" key="3">
    <citation type="submission" date="2015-04" db="UniProtKB">
        <authorList>
            <consortium name="EnsemblPlants"/>
        </authorList>
    </citation>
    <scope>IDENTIFICATION</scope>
</reference>
<sequence length="118" mass="12781">MPLCRTSSIAISCDSAFIRSTFADITSASAQGNRPYFPPYAMLDLLLRRLAPRTPLLRRRIIPVDKGLLPGKQTPPTSASNLKIWVRLLCPTGKAGCNDGIVLAPSCLADQVTNSKLQ</sequence>
<protein>
    <submittedName>
        <fullName evidence="1">Uncharacterized protein</fullName>
    </submittedName>
</protein>
<name>A0A0D9XR61_9ORYZ</name>
<proteinExistence type="predicted"/>
<keyword evidence="2" id="KW-1185">Reference proteome</keyword>
<organism evidence="1 2">
    <name type="scientific">Leersia perrieri</name>
    <dbReference type="NCBI Taxonomy" id="77586"/>
    <lineage>
        <taxon>Eukaryota</taxon>
        <taxon>Viridiplantae</taxon>
        <taxon>Streptophyta</taxon>
        <taxon>Embryophyta</taxon>
        <taxon>Tracheophyta</taxon>
        <taxon>Spermatophyta</taxon>
        <taxon>Magnoliopsida</taxon>
        <taxon>Liliopsida</taxon>
        <taxon>Poales</taxon>
        <taxon>Poaceae</taxon>
        <taxon>BOP clade</taxon>
        <taxon>Oryzoideae</taxon>
        <taxon>Oryzeae</taxon>
        <taxon>Oryzinae</taxon>
        <taxon>Leersia</taxon>
    </lineage>
</organism>
<accession>A0A0D9XR61</accession>
<dbReference type="EnsemblPlants" id="LPERR11G08280.1">
    <property type="protein sequence ID" value="LPERR11G08280.1"/>
    <property type="gene ID" value="LPERR11G08280"/>
</dbReference>
<reference evidence="1 2" key="1">
    <citation type="submission" date="2012-08" db="EMBL/GenBank/DDBJ databases">
        <title>Oryza genome evolution.</title>
        <authorList>
            <person name="Wing R.A."/>
        </authorList>
    </citation>
    <scope>NUCLEOTIDE SEQUENCE</scope>
</reference>
<dbReference type="HOGENOM" id="CLU_2076496_0_0_1"/>
<dbReference type="Gramene" id="LPERR11G08280.1">
    <property type="protein sequence ID" value="LPERR11G08280.1"/>
    <property type="gene ID" value="LPERR11G08280"/>
</dbReference>
<dbReference type="AlphaFoldDB" id="A0A0D9XR61"/>